<reference evidence="1" key="1">
    <citation type="submission" date="2021-06" db="EMBL/GenBank/DDBJ databases">
        <authorList>
            <person name="Kallberg Y."/>
            <person name="Tangrot J."/>
            <person name="Rosling A."/>
        </authorList>
    </citation>
    <scope>NUCLEOTIDE SEQUENCE</scope>
    <source>
        <strain evidence="1">28 12/20/2015</strain>
    </source>
</reference>
<protein>
    <submittedName>
        <fullName evidence="1">16846_t:CDS:1</fullName>
    </submittedName>
</protein>
<keyword evidence="2" id="KW-1185">Reference proteome</keyword>
<accession>A0ACA9NTE1</accession>
<name>A0ACA9NTE1_9GLOM</name>
<dbReference type="EMBL" id="CAJVPW010016536">
    <property type="protein sequence ID" value="CAG8670721.1"/>
    <property type="molecule type" value="Genomic_DNA"/>
</dbReference>
<feature type="non-terminal residue" evidence="1">
    <location>
        <position position="75"/>
    </location>
</feature>
<proteinExistence type="predicted"/>
<gene>
    <name evidence="1" type="ORF">SPELUC_LOCUS9646</name>
</gene>
<comment type="caution">
    <text evidence="1">The sequence shown here is derived from an EMBL/GenBank/DDBJ whole genome shotgun (WGS) entry which is preliminary data.</text>
</comment>
<evidence type="ECO:0000313" key="2">
    <source>
        <dbReference type="Proteomes" id="UP000789366"/>
    </source>
</evidence>
<organism evidence="1 2">
    <name type="scientific">Cetraspora pellucida</name>
    <dbReference type="NCBI Taxonomy" id="1433469"/>
    <lineage>
        <taxon>Eukaryota</taxon>
        <taxon>Fungi</taxon>
        <taxon>Fungi incertae sedis</taxon>
        <taxon>Mucoromycota</taxon>
        <taxon>Glomeromycotina</taxon>
        <taxon>Glomeromycetes</taxon>
        <taxon>Diversisporales</taxon>
        <taxon>Gigasporaceae</taxon>
        <taxon>Cetraspora</taxon>
    </lineage>
</organism>
<sequence length="75" mass="8535">MSNLSDLVELSDHENSQTVEPIENSSLEESNDDDIHEYETSADVTLCSTVPRFSQISAKRKSRSSIYRKPSKESW</sequence>
<dbReference type="Proteomes" id="UP000789366">
    <property type="component" value="Unassembled WGS sequence"/>
</dbReference>
<evidence type="ECO:0000313" key="1">
    <source>
        <dbReference type="EMBL" id="CAG8670721.1"/>
    </source>
</evidence>